<dbReference type="SMART" id="SM00530">
    <property type="entry name" value="HTH_XRE"/>
    <property type="match status" value="1"/>
</dbReference>
<keyword evidence="4" id="KW-1185">Reference proteome</keyword>
<dbReference type="GO" id="GO:0003677">
    <property type="term" value="F:DNA binding"/>
    <property type="evidence" value="ECO:0007669"/>
    <property type="project" value="UniProtKB-KW"/>
</dbReference>
<protein>
    <submittedName>
        <fullName evidence="3">DNA-binding helix-turn-helix protein</fullName>
    </submittedName>
</protein>
<comment type="caution">
    <text evidence="3">The sequence shown here is derived from an EMBL/GenBank/DDBJ whole genome shotgun (WGS) entry which is preliminary data.</text>
</comment>
<dbReference type="EMBL" id="ABIL02000006">
    <property type="protein sequence ID" value="EDS72247.1"/>
    <property type="molecule type" value="Genomic_DNA"/>
</dbReference>
<evidence type="ECO:0000259" key="2">
    <source>
        <dbReference type="PROSITE" id="PS50943"/>
    </source>
</evidence>
<dbReference type="SUPFAM" id="SSF47413">
    <property type="entry name" value="lambda repressor-like DNA-binding domains"/>
    <property type="match status" value="1"/>
</dbReference>
<dbReference type="AlphaFoldDB" id="B1C983"/>
<keyword evidence="1 3" id="KW-0238">DNA-binding</keyword>
<dbReference type="Proteomes" id="UP000005178">
    <property type="component" value="Unassembled WGS sequence"/>
</dbReference>
<reference evidence="3" key="2">
    <citation type="submission" date="2013-08" db="EMBL/GenBank/DDBJ databases">
        <title>Draft genome sequence of Anaerofustis stercorihominis (DSM 17244).</title>
        <authorList>
            <person name="Sudarsanam P."/>
            <person name="Ley R."/>
            <person name="Guruge J."/>
            <person name="Turnbaugh P.J."/>
            <person name="Mahowald M."/>
            <person name="Liep D."/>
            <person name="Gordon J."/>
        </authorList>
    </citation>
    <scope>NUCLEOTIDE SEQUENCE</scope>
    <source>
        <strain evidence="3">DSM 17244</strain>
    </source>
</reference>
<name>B1C983_9FIRM</name>
<dbReference type="InterPro" id="IPR001387">
    <property type="entry name" value="Cro/C1-type_HTH"/>
</dbReference>
<dbReference type="STRING" id="445971.ANASTE_01958"/>
<dbReference type="PROSITE" id="PS50943">
    <property type="entry name" value="HTH_CROC1"/>
    <property type="match status" value="1"/>
</dbReference>
<organism evidence="3 4">
    <name type="scientific">Anaerofustis stercorihominis DSM 17244</name>
    <dbReference type="NCBI Taxonomy" id="445971"/>
    <lineage>
        <taxon>Bacteria</taxon>
        <taxon>Bacillati</taxon>
        <taxon>Bacillota</taxon>
        <taxon>Clostridia</taxon>
        <taxon>Eubacteriales</taxon>
        <taxon>Eubacteriaceae</taxon>
        <taxon>Anaerofustis</taxon>
    </lineage>
</organism>
<dbReference type="CDD" id="cd00093">
    <property type="entry name" value="HTH_XRE"/>
    <property type="match status" value="1"/>
</dbReference>
<dbReference type="PANTHER" id="PTHR46558:SF11">
    <property type="entry name" value="HTH-TYPE TRANSCRIPTIONAL REGULATOR XRE"/>
    <property type="match status" value="1"/>
</dbReference>
<dbReference type="Gene3D" id="1.10.260.40">
    <property type="entry name" value="lambda repressor-like DNA-binding domains"/>
    <property type="match status" value="1"/>
</dbReference>
<evidence type="ECO:0000256" key="1">
    <source>
        <dbReference type="ARBA" id="ARBA00023125"/>
    </source>
</evidence>
<accession>B1C983</accession>
<evidence type="ECO:0000313" key="4">
    <source>
        <dbReference type="Proteomes" id="UP000005178"/>
    </source>
</evidence>
<proteinExistence type="predicted"/>
<dbReference type="InterPro" id="IPR010982">
    <property type="entry name" value="Lambda_DNA-bd_dom_sf"/>
</dbReference>
<reference evidence="3" key="1">
    <citation type="submission" date="2008-01" db="EMBL/GenBank/DDBJ databases">
        <authorList>
            <person name="Fulton L."/>
            <person name="Clifton S."/>
            <person name="Fulton B."/>
            <person name="Xu J."/>
            <person name="Minx P."/>
            <person name="Pepin K.H."/>
            <person name="Johnson M."/>
            <person name="Thiruvilangam P."/>
            <person name="Bhonagiri V."/>
            <person name="Nash W.E."/>
            <person name="Mardis E.R."/>
            <person name="Wilson R.K."/>
        </authorList>
    </citation>
    <scope>NUCLEOTIDE SEQUENCE [LARGE SCALE GENOMIC DNA]</scope>
    <source>
        <strain evidence="3">DSM 17244</strain>
    </source>
</reference>
<dbReference type="eggNOG" id="COG1476">
    <property type="taxonomic scope" value="Bacteria"/>
</dbReference>
<sequence length="126" mass="14462">MVFIMKIDYKKLGGKIKKARQKENLTQETLAEILDLSASHLSHVENGLAKVSLPTIYSIAKILNVSLDNLLGLEFENESLYVTIKEIKKLLEFCSITEKELLFENLEILKLYNLKEYLVKCENLSI</sequence>
<dbReference type="Pfam" id="PF01381">
    <property type="entry name" value="HTH_3"/>
    <property type="match status" value="1"/>
</dbReference>
<evidence type="ECO:0000313" key="3">
    <source>
        <dbReference type="EMBL" id="EDS72247.1"/>
    </source>
</evidence>
<gene>
    <name evidence="3" type="ORF">ANASTE_01958</name>
</gene>
<dbReference type="PANTHER" id="PTHR46558">
    <property type="entry name" value="TRACRIPTIONAL REGULATORY PROTEIN-RELATED-RELATED"/>
    <property type="match status" value="1"/>
</dbReference>
<feature type="domain" description="HTH cro/C1-type" evidence="2">
    <location>
        <begin position="16"/>
        <end position="70"/>
    </location>
</feature>
<dbReference type="HOGENOM" id="CLU_066192_17_6_9"/>